<evidence type="ECO:0000256" key="3">
    <source>
        <dbReference type="SAM" id="SignalP"/>
    </source>
</evidence>
<evidence type="ECO:0000313" key="5">
    <source>
        <dbReference type="Proteomes" id="UP000193228"/>
    </source>
</evidence>
<proteinExistence type="inferred from homology"/>
<dbReference type="InterPro" id="IPR033645">
    <property type="entry name" value="VirB9/CagX/TrbG_C"/>
</dbReference>
<dbReference type="Proteomes" id="UP000193228">
    <property type="component" value="Unassembled WGS sequence"/>
</dbReference>
<keyword evidence="2 3" id="KW-0732">Signal</keyword>
<keyword evidence="5" id="KW-1185">Reference proteome</keyword>
<dbReference type="CDD" id="cd06911">
    <property type="entry name" value="VirB9_CagX_TrbG"/>
    <property type="match status" value="1"/>
</dbReference>
<dbReference type="Gene3D" id="2.60.40.2500">
    <property type="match status" value="1"/>
</dbReference>
<reference evidence="5" key="1">
    <citation type="submission" date="2017-04" db="EMBL/GenBank/DDBJ databases">
        <authorList>
            <person name="Varghese N."/>
            <person name="Submissions S."/>
        </authorList>
    </citation>
    <scope>NUCLEOTIDE SEQUENCE [LARGE SCALE GENOMIC DNA]</scope>
    <source>
        <strain evidence="5">LMG 29540</strain>
    </source>
</reference>
<gene>
    <name evidence="4" type="ORF">SAMN06265784_12325</name>
</gene>
<dbReference type="OrthoDB" id="9773431at2"/>
<comment type="similarity">
    <text evidence="1">Belongs to the TrbG/VirB9 family.</text>
</comment>
<dbReference type="AlphaFoldDB" id="A0A1X7M684"/>
<evidence type="ECO:0000256" key="1">
    <source>
        <dbReference type="ARBA" id="ARBA00006135"/>
    </source>
</evidence>
<dbReference type="InterPro" id="IPR038161">
    <property type="entry name" value="VirB9/CagX/TrbG_C_sf"/>
</dbReference>
<feature type="chain" id="PRO_5013231121" evidence="3">
    <location>
        <begin position="20"/>
        <end position="268"/>
    </location>
</feature>
<protein>
    <submittedName>
        <fullName evidence="4">Type IV secretion system protein VirB9</fullName>
    </submittedName>
</protein>
<dbReference type="InterPro" id="IPR010258">
    <property type="entry name" value="Conjugal_tfr_TrbG/VirB9/CagX"/>
</dbReference>
<accession>A0A1X7M684</accession>
<organism evidence="4 5">
    <name type="scientific">Paraburkholderia susongensis</name>
    <dbReference type="NCBI Taxonomy" id="1515439"/>
    <lineage>
        <taxon>Bacteria</taxon>
        <taxon>Pseudomonadati</taxon>
        <taxon>Pseudomonadota</taxon>
        <taxon>Betaproteobacteria</taxon>
        <taxon>Burkholderiales</taxon>
        <taxon>Burkholderiaceae</taxon>
        <taxon>Paraburkholderia</taxon>
    </lineage>
</organism>
<dbReference type="STRING" id="1515439.SAMN06265784_12325"/>
<name>A0A1X7M684_9BURK</name>
<dbReference type="EMBL" id="FXAT01000023">
    <property type="protein sequence ID" value="SMG61561.1"/>
    <property type="molecule type" value="Genomic_DNA"/>
</dbReference>
<evidence type="ECO:0000256" key="2">
    <source>
        <dbReference type="ARBA" id="ARBA00022729"/>
    </source>
</evidence>
<dbReference type="RefSeq" id="WP_085489946.1">
    <property type="nucleotide sequence ID" value="NZ_FXAT01000023.1"/>
</dbReference>
<evidence type="ECO:0000313" key="4">
    <source>
        <dbReference type="EMBL" id="SMG61561.1"/>
    </source>
</evidence>
<dbReference type="Pfam" id="PF03524">
    <property type="entry name" value="CagX"/>
    <property type="match status" value="1"/>
</dbReference>
<sequence>MSRLSMMVALAVAASPAVAHVIPGPCGTDEHIQCAIYDQNEVYEVATASGKAAMIQLEPGEFIEDKGAGMGDGKAWDAGSNKNWILIKPTQVRPDTNLMIATNRRTYTFSLVTAKRGQPTTWVLRFDYPDTRAKEAADAAKKRTLADSIGKSASALSLHRNDAYSKRGDDALAPTAVWDDGLFTYFRYATGRDLPRIFTILPDGAEALANYHMDGDTVVVHEVSSQFVIRLGNSVMGIRNDGYSPDGMYNAGGSTVPGMVRITKEQGK</sequence>
<feature type="signal peptide" evidence="3">
    <location>
        <begin position="1"/>
        <end position="19"/>
    </location>
</feature>